<gene>
    <name evidence="19" type="ORF">PODANS_1_120</name>
</gene>
<feature type="compositionally biased region" description="Low complexity" evidence="15">
    <location>
        <begin position="891"/>
        <end position="900"/>
    </location>
</feature>
<feature type="domain" description="SAP" evidence="17">
    <location>
        <begin position="780"/>
        <end position="814"/>
    </location>
</feature>
<feature type="compositionally biased region" description="Low complexity" evidence="15">
    <location>
        <begin position="744"/>
        <end position="760"/>
    </location>
</feature>
<dbReference type="GO" id="GO:0006281">
    <property type="term" value="P:DNA repair"/>
    <property type="evidence" value="ECO:0007669"/>
    <property type="project" value="UniProtKB-KW"/>
</dbReference>
<dbReference type="GO" id="GO:0017108">
    <property type="term" value="F:5'-flap endonuclease activity"/>
    <property type="evidence" value="ECO:0007669"/>
    <property type="project" value="InterPro"/>
</dbReference>
<feature type="compositionally biased region" description="Basic residues" evidence="15">
    <location>
        <begin position="411"/>
        <end position="426"/>
    </location>
</feature>
<feature type="region of interest" description="Disordered" evidence="15">
    <location>
        <begin position="521"/>
        <end position="602"/>
    </location>
</feature>
<feature type="region of interest" description="Disordered" evidence="15">
    <location>
        <begin position="135"/>
        <end position="160"/>
    </location>
</feature>
<dbReference type="GO" id="GO:0006310">
    <property type="term" value="P:DNA recombination"/>
    <property type="evidence" value="ECO:0007669"/>
    <property type="project" value="UniProtKB-KW"/>
</dbReference>
<keyword evidence="10" id="KW-0233">DNA recombination</keyword>
<dbReference type="GO" id="GO:0005739">
    <property type="term" value="C:mitochondrion"/>
    <property type="evidence" value="ECO:0007669"/>
    <property type="project" value="TreeGrafter"/>
</dbReference>
<dbReference type="RefSeq" id="XP_001912269.1">
    <property type="nucleotide sequence ID" value="XM_001912234.1"/>
</dbReference>
<dbReference type="GO" id="GO:0033557">
    <property type="term" value="C:Slx1-Slx4 complex"/>
    <property type="evidence" value="ECO:0007669"/>
    <property type="project" value="InterPro"/>
</dbReference>
<evidence type="ECO:0000313" key="19">
    <source>
        <dbReference type="EMBL" id="CAP59748.1"/>
    </source>
</evidence>
<feature type="compositionally biased region" description="Polar residues" evidence="15">
    <location>
        <begin position="583"/>
        <end position="596"/>
    </location>
</feature>
<dbReference type="CDD" id="cd18870">
    <property type="entry name" value="NUDIX_AcylCoAdiphos_Nudt19"/>
    <property type="match status" value="1"/>
</dbReference>
<feature type="compositionally biased region" description="Acidic residues" evidence="15">
    <location>
        <begin position="880"/>
        <end position="890"/>
    </location>
</feature>
<evidence type="ECO:0000259" key="18">
    <source>
        <dbReference type="PROSITE" id="PS51462"/>
    </source>
</evidence>
<dbReference type="Gene3D" id="3.90.79.10">
    <property type="entry name" value="Nucleoside Triphosphate Pyrophosphohydrolase"/>
    <property type="match status" value="1"/>
</dbReference>
<keyword evidence="16" id="KW-1133">Transmembrane helix</keyword>
<evidence type="ECO:0000256" key="16">
    <source>
        <dbReference type="SAM" id="Phobius"/>
    </source>
</evidence>
<evidence type="ECO:0000256" key="6">
    <source>
        <dbReference type="ARBA" id="ARBA00022723"/>
    </source>
</evidence>
<feature type="region of interest" description="Disordered" evidence="15">
    <location>
        <begin position="735"/>
        <end position="779"/>
    </location>
</feature>
<proteinExistence type="inferred from homology"/>
<evidence type="ECO:0000256" key="5">
    <source>
        <dbReference type="ARBA" id="ARBA00022553"/>
    </source>
</evidence>
<keyword evidence="8" id="KW-0378">Hydrolase</keyword>
<keyword evidence="16" id="KW-0812">Transmembrane</keyword>
<dbReference type="Gene3D" id="1.10.720.30">
    <property type="entry name" value="SAP domain"/>
    <property type="match status" value="1"/>
</dbReference>
<keyword evidence="7" id="KW-0227">DNA damage</keyword>
<feature type="region of interest" description="Disordered" evidence="15">
    <location>
        <begin position="379"/>
        <end position="441"/>
    </location>
</feature>
<dbReference type="Pfam" id="PF02037">
    <property type="entry name" value="SAP"/>
    <property type="match status" value="1"/>
</dbReference>
<evidence type="ECO:0000256" key="1">
    <source>
        <dbReference type="ARBA" id="ARBA00001936"/>
    </source>
</evidence>
<evidence type="ECO:0000256" key="14">
    <source>
        <dbReference type="ARBA" id="ARBA00029496"/>
    </source>
</evidence>
<keyword evidence="5" id="KW-0597">Phosphoprotein</keyword>
<dbReference type="InterPro" id="IPR000086">
    <property type="entry name" value="NUDIX_hydrolase_dom"/>
</dbReference>
<feature type="region of interest" description="Disordered" evidence="15">
    <location>
        <begin position="1022"/>
        <end position="1052"/>
    </location>
</feature>
<comment type="cofactor">
    <cofactor evidence="1">
        <name>Mn(2+)</name>
        <dbReference type="ChEBI" id="CHEBI:29035"/>
    </cofactor>
</comment>
<feature type="transmembrane region" description="Helical" evidence="16">
    <location>
        <begin position="13"/>
        <end position="31"/>
    </location>
</feature>
<protein>
    <recommendedName>
        <fullName evidence="14">Structure-specific endonuclease subunit SLX4</fullName>
    </recommendedName>
</protein>
<evidence type="ECO:0000259" key="17">
    <source>
        <dbReference type="PROSITE" id="PS50800"/>
    </source>
</evidence>
<dbReference type="PANTHER" id="PTHR12318:SF0">
    <property type="entry name" value="ACYL-COENZYME A DIPHOSPHATASE NUDT19"/>
    <property type="match status" value="1"/>
</dbReference>
<dbReference type="GO" id="GO:0006260">
    <property type="term" value="P:DNA replication"/>
    <property type="evidence" value="ECO:0007669"/>
    <property type="project" value="InterPro"/>
</dbReference>
<dbReference type="OrthoDB" id="5349119at2759"/>
<evidence type="ECO:0000256" key="10">
    <source>
        <dbReference type="ARBA" id="ARBA00023172"/>
    </source>
</evidence>
<evidence type="ECO:0000256" key="3">
    <source>
        <dbReference type="ARBA" id="ARBA00004123"/>
    </source>
</evidence>
<dbReference type="HAMAP" id="MF_03110">
    <property type="entry name" value="Endonuc_su_Slx4"/>
    <property type="match status" value="1"/>
</dbReference>
<keyword evidence="9" id="KW-0460">Magnesium</keyword>
<dbReference type="InterPro" id="IPR036361">
    <property type="entry name" value="SAP_dom_sf"/>
</dbReference>
<dbReference type="HOGENOM" id="CLU_005957_0_0_1"/>
<dbReference type="SUPFAM" id="SSF55811">
    <property type="entry name" value="Nudix"/>
    <property type="match status" value="1"/>
</dbReference>
<evidence type="ECO:0000256" key="15">
    <source>
        <dbReference type="SAM" id="MobiDB-lite"/>
    </source>
</evidence>
<keyword evidence="16" id="KW-0472">Membrane</keyword>
<dbReference type="PROSITE" id="PS50800">
    <property type="entry name" value="SAP"/>
    <property type="match status" value="1"/>
</dbReference>
<feature type="region of interest" description="Disordered" evidence="15">
    <location>
        <begin position="646"/>
        <end position="689"/>
    </location>
</feature>
<dbReference type="SUPFAM" id="SSF68906">
    <property type="entry name" value="SAP domain"/>
    <property type="match status" value="1"/>
</dbReference>
<evidence type="ECO:0000256" key="13">
    <source>
        <dbReference type="ARBA" id="ARBA00023242"/>
    </source>
</evidence>
<organism evidence="19">
    <name type="scientific">Podospora anserina (strain S / ATCC MYA-4624 / DSM 980 / FGSC 10383)</name>
    <name type="common">Pleurage anserina</name>
    <dbReference type="NCBI Taxonomy" id="515849"/>
    <lineage>
        <taxon>Eukaryota</taxon>
        <taxon>Fungi</taxon>
        <taxon>Dikarya</taxon>
        <taxon>Ascomycota</taxon>
        <taxon>Pezizomycotina</taxon>
        <taxon>Sordariomycetes</taxon>
        <taxon>Sordariomycetidae</taxon>
        <taxon>Sordariales</taxon>
        <taxon>Podosporaceae</taxon>
        <taxon>Podospora</taxon>
        <taxon>Podospora anserina</taxon>
    </lineage>
</organism>
<dbReference type="InterPro" id="IPR039121">
    <property type="entry name" value="NUDT19"/>
</dbReference>
<dbReference type="CDD" id="cd22999">
    <property type="entry name" value="SAP_SLX4"/>
    <property type="match status" value="1"/>
</dbReference>
<evidence type="ECO:0000256" key="7">
    <source>
        <dbReference type="ARBA" id="ARBA00022763"/>
    </source>
</evidence>
<keyword evidence="6" id="KW-0479">Metal-binding</keyword>
<dbReference type="KEGG" id="pan:PODANSg09315"/>
<dbReference type="GeneID" id="6197109"/>
<evidence type="ECO:0000256" key="12">
    <source>
        <dbReference type="ARBA" id="ARBA00023211"/>
    </source>
</evidence>
<evidence type="ECO:0000256" key="9">
    <source>
        <dbReference type="ARBA" id="ARBA00022842"/>
    </source>
</evidence>
<feature type="compositionally biased region" description="Polar residues" evidence="15">
    <location>
        <begin position="646"/>
        <end position="671"/>
    </location>
</feature>
<feature type="region of interest" description="Disordered" evidence="15">
    <location>
        <begin position="204"/>
        <end position="244"/>
    </location>
</feature>
<comment type="similarity">
    <text evidence="4">Belongs to the SLX4 family.</text>
</comment>
<name>B2A9K1_PODAN</name>
<dbReference type="PANTHER" id="PTHR12318">
    <property type="entry name" value="TESTOSTERONE-REGULATED PROTEIN RP2"/>
    <property type="match status" value="1"/>
</dbReference>
<feature type="compositionally biased region" description="Basic residues" evidence="15">
    <location>
        <begin position="144"/>
        <end position="156"/>
    </location>
</feature>
<dbReference type="Pfam" id="PF09494">
    <property type="entry name" value="Slx4"/>
    <property type="match status" value="1"/>
</dbReference>
<evidence type="ECO:0000256" key="2">
    <source>
        <dbReference type="ARBA" id="ARBA00001946"/>
    </source>
</evidence>
<comment type="subcellular location">
    <subcellularLocation>
        <location evidence="3">Nucleus</location>
    </subcellularLocation>
</comment>
<keyword evidence="12" id="KW-0464">Manganese</keyword>
<dbReference type="InterPro" id="IPR015797">
    <property type="entry name" value="NUDIX_hydrolase-like_dom_sf"/>
</dbReference>
<dbReference type="InterPro" id="IPR018574">
    <property type="entry name" value="Structure-sp_endonuc_su_Slx4"/>
</dbReference>
<accession>B2A9K1</accession>
<feature type="compositionally biased region" description="Polar residues" evidence="15">
    <location>
        <begin position="399"/>
        <end position="408"/>
    </location>
</feature>
<feature type="region of interest" description="Disordered" evidence="15">
    <location>
        <begin position="819"/>
        <end position="917"/>
    </location>
</feature>
<keyword evidence="11" id="KW-0234">DNA repair</keyword>
<evidence type="ECO:0000256" key="11">
    <source>
        <dbReference type="ARBA" id="ARBA00023204"/>
    </source>
</evidence>
<evidence type="ECO:0000256" key="8">
    <source>
        <dbReference type="ARBA" id="ARBA00022801"/>
    </source>
</evidence>
<dbReference type="GO" id="GO:0046872">
    <property type="term" value="F:metal ion binding"/>
    <property type="evidence" value="ECO:0007669"/>
    <property type="project" value="UniProtKB-KW"/>
</dbReference>
<dbReference type="InterPro" id="IPR027784">
    <property type="entry name" value="Slx4_ascomycetes"/>
</dbReference>
<dbReference type="GO" id="GO:0016818">
    <property type="term" value="F:hydrolase activity, acting on acid anhydrides, in phosphorus-containing anhydrides"/>
    <property type="evidence" value="ECO:0007669"/>
    <property type="project" value="InterPro"/>
</dbReference>
<sequence>CISLIPNEYCQKLHFIFFFPTLVAILSTFNISRRTLPRTGRILPRGLKMFSSPPRGMARDEYLVVISSSPEFPSLCDLVPTTKPTTLRSGKNAATIPGDASITFTSATTMWRAAQHPGAEDVSGPEVGIPMPALKHTALDKSKPKSKPRAPTKTRTKKDPPLLVADDSVILLKSSGVDVSVSKKRAKQPKSVQETTQTTIAKGKVTKPATKEKVTKKKVETASRHFAKEPSISKPPTTNSTDAVVPVEEDGPVILEPALQRRFDWTPPRESLPRQLIPVADSPVERSTWSVESPEANVFKALHDKFGRTSDDVQSVGPGSGTSSLDVLGKRKLIEMVQTAAASISNINANGKALAESPVKSKAVKKKPRTITELATAAYRNQEEPSKQDSLLGYLDTPDAQTGSSSTVLRGKGKLGKKPAKPRPSKKKPEPKKPILLSPESALRQVAQQDFVFGTSSQLAIEDDPDLLRALHEAMKLSNDTTDDPFAIPSPVTSDLAVRRKPARLLWGASARDEDGALLDMEILDLTESPPPAHSQSRANDKESLDDSVQMTEQSLPPPPTKAPEPMREASPPTPGADEQRHTGNSIFDTTDSFAETGSEAHASPKFHIANAVVEQIPEPNDADWDDYIDFDLPPSNQEHHEFLLTQSSSPQLAHSPITPNLQPASTSSKPTADPSILLQSGPMAPSRPKYELFTDAQLARDISKFGLKPVKKRSAMIALLDQCWASRVQSATGGAATSVRTISTTTSQAASKPSTAAAAISPRGRPRNNSGTAAPSADYSSLKVLELKKLLQERSLKQSGNKPDLIARLQDYDMQRKTSAGLASPRGRPRKETASSPKRTKPREKSPARRATSPRRSRSPATTPRRSKPQGRDGVIEIPDSDADSDLDDPILSSPPSAARRARPADEDMFSSPPRVDLSINEDAEMSLIASPTTEQVSVFAYITKAITSAPSSKDPTGPSWYEKILMYDPIILEDLALWLNAGQLDKAGYDGEVSPADVKQWCESKSVCLCQREWAGNKRGRSKPRLIAPSFRRSPHHGDRKPFDDEDSVSEGEPGRFFSPIWSLFLFWFLLNMSSLHFVVISRSSGFAHSFRLSDATRSLSLTTVHSVLNASKRNFVTTSRNQDQGPLFEKAKTMDPKLYTKSAAPSSTKWPAPSPSASILVISPTNKVLLLKRVKTASSFASAHVFPGGNVDEFHDGVTAKDEHLDNIVYRNAAIRETFEETGILLSKRPVEVSDEVRDKGRKDVYNRQIPFGDWVKDHGGVADTDSLIPFTRWITPPPAKKRFTTQMYLYFLPVSSANSFSEKPSKIHTPTPEGEQEKEHTSAEWEYPLTWLSKAQSGEIMLYPPQFYLLNLLSPFLNNSNTDYATQRKGVRQFLEKVPTSSGEYDSFDGKLKPKVSNTHLIGWKDKVISPSVMFAPGQLYRDETVLSLESPGPELGAQKGNTRGGDAERVVVVEFERKSGPRGIKIVDRGEVGRLWEDKERKGARI</sequence>
<reference evidence="19" key="1">
    <citation type="journal article" date="2008" name="Genome Biol.">
        <title>The genome sequence of the model ascomycete fungus Podospora anserina.</title>
        <authorList>
            <person name="Espagne E."/>
            <person name="Lespinet O."/>
            <person name="Malagnac F."/>
            <person name="Da Silva C."/>
            <person name="Jaillon O."/>
            <person name="Porcel B.M."/>
            <person name="Couloux A."/>
            <person name="Aury J.-M."/>
            <person name="Segurens B."/>
            <person name="Poulain J."/>
            <person name="Anthouard V."/>
            <person name="Grossetete S."/>
            <person name="Khalili H."/>
            <person name="Coppin E."/>
            <person name="Dequard-Chablat M."/>
            <person name="Picard M."/>
            <person name="Contamine V."/>
            <person name="Arnaise S."/>
            <person name="Bourdais A."/>
            <person name="Berteaux-Lecellier V."/>
            <person name="Gautheret D."/>
            <person name="de Vries R.P."/>
            <person name="Battaglia E."/>
            <person name="Coutinho P.M."/>
            <person name="Danchin E.G.J."/>
            <person name="Henrissat B."/>
            <person name="El Khoury R."/>
            <person name="Sainsard-Chanet A."/>
            <person name="Boivin A."/>
            <person name="Pinan-Lucarre B."/>
            <person name="Sellem C.H."/>
            <person name="Debuchy R."/>
            <person name="Wincker P."/>
            <person name="Weissenbach J."/>
            <person name="Silar P."/>
        </authorList>
    </citation>
    <scope>NUCLEOTIDE SEQUENCE [LARGE SCALE GENOMIC DNA]</scope>
    <source>
        <strain evidence="19">S mat+</strain>
    </source>
</reference>
<dbReference type="InterPro" id="IPR003034">
    <property type="entry name" value="SAP_dom"/>
</dbReference>
<feature type="domain" description="Nudix hydrolase" evidence="18">
    <location>
        <begin position="1155"/>
        <end position="1352"/>
    </location>
</feature>
<feature type="compositionally biased region" description="Basic and acidic residues" evidence="15">
    <location>
        <begin position="209"/>
        <end position="228"/>
    </location>
</feature>
<dbReference type="SMART" id="SM00513">
    <property type="entry name" value="SAP"/>
    <property type="match status" value="1"/>
</dbReference>
<dbReference type="PROSITE" id="PS51462">
    <property type="entry name" value="NUDIX"/>
    <property type="match status" value="1"/>
</dbReference>
<evidence type="ECO:0000256" key="4">
    <source>
        <dbReference type="ARBA" id="ARBA00006661"/>
    </source>
</evidence>
<comment type="cofactor">
    <cofactor evidence="2">
        <name>Mg(2+)</name>
        <dbReference type="ChEBI" id="CHEBI:18420"/>
    </cofactor>
</comment>
<feature type="region of interest" description="Disordered" evidence="15">
    <location>
        <begin position="1303"/>
        <end position="1324"/>
    </location>
</feature>
<reference evidence="19" key="2">
    <citation type="submission" date="2008-07" db="EMBL/GenBank/DDBJ databases">
        <authorList>
            <person name="Genoscope - CEA"/>
        </authorList>
    </citation>
    <scope>NUCLEOTIDE SEQUENCE</scope>
    <source>
        <strain evidence="19">S mat+</strain>
    </source>
</reference>
<dbReference type="Pfam" id="PF00293">
    <property type="entry name" value="NUDIX"/>
    <property type="match status" value="1"/>
</dbReference>
<dbReference type="EMBL" id="CU633438">
    <property type="protein sequence ID" value="CAP59748.1"/>
    <property type="molecule type" value="Genomic_DNA"/>
</dbReference>
<keyword evidence="13" id="KW-0539">Nucleus</keyword>
<dbReference type="VEuPathDB" id="FungiDB:PODANS_1_120"/>
<feature type="non-terminal residue" evidence="19">
    <location>
        <position position="1"/>
    </location>
</feature>